<feature type="chain" id="PRO_5042958913" evidence="1">
    <location>
        <begin position="21"/>
        <end position="788"/>
    </location>
</feature>
<protein>
    <submittedName>
        <fullName evidence="2">Uncharacterized protein</fullName>
    </submittedName>
</protein>
<sequence>MYKYLTLFISSLFLFGCNSGSDPVSTPPETPTEVLINAESIQDKALLGTEGIVNVQAATSSDVELELTSVTPMSYASNCKIDSIDGMAFSLSAEQVGECQFEYTVGPRDTEAFVGKASAIARVSVSETASDNTLPNLSETTDRLTEITLDLNAALSGDLDTSSYVVSGDISVLGTGSATAEPSTNKITFTPSEIGVDRVLYSMSDGSTTKLGTIDIAVSDTVNTPPVAENKVLEGKLAKDMLVTIDLTDYVSDAEDVVLLDSVRAYNAEANITSQTEHTFTFKSSQPGPHEIAYTITDGRGGYDVGQVYIEVEPDFDLVQDWEDITIADPTIGADITFTAPISKAMADYINADYITEFVESGEFGPQGAKMVLMDWYQAKQYCSTRGGRLPMTRELEALQLEDPFNKHNWPSEVVYWAVDMLSESSARTVNLNSGESSSGDTKGSASYVTCIYLDGNAKNFSIDSVASDDLGVPTSTTRYITSTLLDPDGQPAPFQDIKFWTRLDVGGFGATNTEMEAVEQSDASGVSTAVYEFTKGYEDHIMAQYDDSAGFTTVTFAEGGFDVTNPNDWNVSKIQGSTPLANYEPIISSNGTKVAVGQTSQYVTSIAKKPLIGTNVDIKFGLDRTTTDNLSAGNTNIIIQQVSSKAPDVNSSCDIEVFGDCSWSTSQKEEAGIPQHDERWFAFMFDYYGSSPKIYLKNASGILAQGALTNRHLTKLYYQIVIDGTVVSIYQATKSDLSDKQLSLTQDVSNYGIDTSEFYYFGLSGGAHGNSGVRALIHSLNITVSEN</sequence>
<name>A0AAQ2XVT4_9VIBR</name>
<dbReference type="RefSeq" id="WP_274290236.1">
    <property type="nucleotide sequence ID" value="NZ_CP117988.1"/>
</dbReference>
<dbReference type="Pfam" id="PF17963">
    <property type="entry name" value="Big_9"/>
    <property type="match status" value="1"/>
</dbReference>
<evidence type="ECO:0000256" key="1">
    <source>
        <dbReference type="SAM" id="SignalP"/>
    </source>
</evidence>
<proteinExistence type="predicted"/>
<keyword evidence="1" id="KW-0732">Signal</keyword>
<accession>A0AAQ2XVT4</accession>
<evidence type="ECO:0000313" key="2">
    <source>
        <dbReference type="EMBL" id="WDG06983.1"/>
    </source>
</evidence>
<gene>
    <name evidence="2" type="ORF">PUN50_09490</name>
</gene>
<organism evidence="2 3">
    <name type="scientific">Vibrio campbellii</name>
    <dbReference type="NCBI Taxonomy" id="680"/>
    <lineage>
        <taxon>Bacteria</taxon>
        <taxon>Pseudomonadati</taxon>
        <taxon>Pseudomonadota</taxon>
        <taxon>Gammaproteobacteria</taxon>
        <taxon>Vibrionales</taxon>
        <taxon>Vibrionaceae</taxon>
        <taxon>Vibrio</taxon>
    </lineage>
</organism>
<dbReference type="AlphaFoldDB" id="A0AAQ2XVT4"/>
<feature type="signal peptide" evidence="1">
    <location>
        <begin position="1"/>
        <end position="20"/>
    </location>
</feature>
<dbReference type="Proteomes" id="UP001219537">
    <property type="component" value="Chromosome 1"/>
</dbReference>
<reference evidence="2" key="1">
    <citation type="submission" date="2023-02" db="EMBL/GenBank/DDBJ databases">
        <title>Isolation, identification, and genome analysis of Vibrio campbellii in the Penaeus vannamei larvae stage.</title>
        <authorList>
            <person name="Huang T."/>
            <person name="Zhang B."/>
        </authorList>
    </citation>
    <scope>NUCLEOTIDE SEQUENCE</scope>
    <source>
        <strain evidence="2">20220413_1</strain>
    </source>
</reference>
<dbReference type="EMBL" id="CP117988">
    <property type="protein sequence ID" value="WDG06983.1"/>
    <property type="molecule type" value="Genomic_DNA"/>
</dbReference>
<dbReference type="PROSITE" id="PS51257">
    <property type="entry name" value="PROKAR_LIPOPROTEIN"/>
    <property type="match status" value="1"/>
</dbReference>
<evidence type="ECO:0000313" key="3">
    <source>
        <dbReference type="Proteomes" id="UP001219537"/>
    </source>
</evidence>